<dbReference type="AlphaFoldDB" id="A0AAV6QCE0"/>
<keyword evidence="5" id="KW-1185">Reference proteome</keyword>
<dbReference type="CDD" id="cd00063">
    <property type="entry name" value="FN3"/>
    <property type="match status" value="1"/>
</dbReference>
<accession>A0AAV6QCE0</accession>
<keyword evidence="4" id="KW-0675">Receptor</keyword>
<feature type="domain" description="Fibronectin type-III" evidence="3">
    <location>
        <begin position="137"/>
        <end position="229"/>
    </location>
</feature>
<evidence type="ECO:0000259" key="3">
    <source>
        <dbReference type="PROSITE" id="PS50853"/>
    </source>
</evidence>
<comment type="caution">
    <text evidence="4">The sequence shown here is derived from an EMBL/GenBank/DDBJ whole genome shotgun (WGS) entry which is preliminary data.</text>
</comment>
<feature type="domain" description="Fibronectin type-III" evidence="3">
    <location>
        <begin position="515"/>
        <end position="621"/>
    </location>
</feature>
<feature type="transmembrane region" description="Helical" evidence="2">
    <location>
        <begin position="624"/>
        <end position="643"/>
    </location>
</feature>
<dbReference type="Pfam" id="PF00041">
    <property type="entry name" value="fn3"/>
    <property type="match status" value="1"/>
</dbReference>
<evidence type="ECO:0000256" key="2">
    <source>
        <dbReference type="SAM" id="Phobius"/>
    </source>
</evidence>
<evidence type="ECO:0000256" key="1">
    <source>
        <dbReference type="ARBA" id="ARBA00022737"/>
    </source>
</evidence>
<evidence type="ECO:0000313" key="5">
    <source>
        <dbReference type="Proteomes" id="UP000693946"/>
    </source>
</evidence>
<dbReference type="InterPro" id="IPR003961">
    <property type="entry name" value="FN3_dom"/>
</dbReference>
<dbReference type="Proteomes" id="UP000693946">
    <property type="component" value="Linkage Group LG5"/>
</dbReference>
<protein>
    <submittedName>
        <fullName evidence="4">Leukemia inhibitory factor receptor-like isoform X2</fullName>
    </submittedName>
</protein>
<dbReference type="InterPro" id="IPR040817">
    <property type="entry name" value="LIFR_D2"/>
</dbReference>
<dbReference type="PANTHER" id="PTHR46708:SF2">
    <property type="entry name" value="FIBRONECTIN TYPE-III DOMAIN-CONTAINING PROTEIN"/>
    <property type="match status" value="1"/>
</dbReference>
<sequence>MESFRISFINLFWLYLRFSEDHGGRCSDTVWQLPEPTISHLDAVSDKQSLVVSWLLNHSSSAGGINEIQISRTEDHVIIYNKNVSARSVGSHGYQWTWTSDLPLECVDHFVRVRHFDNRSVPSPWSKWKANSVPPQKPRNLSCATSSMTTVTCTWDPGRKQHPHDRNKRTYTLHVENTDLAPIKCQTWSCTFPSIPHLNEYNVTVVVKDKLGEEAESYSFNISDRVFPVAEWDSVSPGVTDANMSWIIQGNLTQLLCQLTVNTKATTVLNCSGINGPCKVKVEHLLPSTHYSTRVRCSANGMLWGNWTQPEPFTTYPLVTLNLWRKIKQLSYPYTRQVTLLWKMDASGSATTETAKAYTVQWWPEGKNKTVWTDGGQTQAEVSIGPQQCDFTVKAVLHAGSSIPAHITIPKLDDRENLPEEKRLSSGSAAGFNLSWSEWDEPTCGYTVEWCILGDPVSPLQWKHIPEGNNTLLLPAGHFKPGCRYTFNIYGCTENGHRLLEIQTGYSQELGAVPSPSLVEPVQTTSSSVTLEWRYSEDDPSHVAFITGYLVSVKEVGPNMLPCHSTAMDVFNVSVADPRRKSVTVEGLKQSQEYTFCVSALTKNGPGQPTSITITTRTNYSAQLVKILTFTLFLLSCIILLWCQRKLLKRRLTEVFVYPAGMSIKTPELISFLQQTGERVPSHKMEECITCDIEILNSHRPLLKPSTLRDPVFMSTQFSDSSLSPLCVVPVKDYCPHSVTPPCERPALQQITCMTNRSYFYPMVDESSQTRGEMTSSEVKPSFDLSDGQQSSCTVTYGYVSNDTL</sequence>
<evidence type="ECO:0000313" key="4">
    <source>
        <dbReference type="EMBL" id="KAG7489236.1"/>
    </source>
</evidence>
<keyword evidence="2" id="KW-1133">Transmembrane helix</keyword>
<dbReference type="Pfam" id="PF25552">
    <property type="entry name" value="LIFR_D4"/>
    <property type="match status" value="1"/>
</dbReference>
<keyword evidence="1" id="KW-0677">Repeat</keyword>
<gene>
    <name evidence="4" type="ORF">JOB18_007493</name>
</gene>
<name>A0AAV6QCE0_SOLSE</name>
<dbReference type="PROSITE" id="PS50853">
    <property type="entry name" value="FN3"/>
    <property type="match status" value="2"/>
</dbReference>
<dbReference type="InterPro" id="IPR050991">
    <property type="entry name" value="ECM_Regulatory_Proteins"/>
</dbReference>
<dbReference type="SMART" id="SM00060">
    <property type="entry name" value="FN3"/>
    <property type="match status" value="3"/>
</dbReference>
<keyword evidence="2" id="KW-0812">Transmembrane</keyword>
<reference evidence="4 5" key="1">
    <citation type="journal article" date="2021" name="Sci. Rep.">
        <title>Chromosome anchoring in Senegalese sole (Solea senegalensis) reveals sex-associated markers and genome rearrangements in flatfish.</title>
        <authorList>
            <person name="Guerrero-Cozar I."/>
            <person name="Gomez-Garrido J."/>
            <person name="Berbel C."/>
            <person name="Martinez-Blanch J.F."/>
            <person name="Alioto T."/>
            <person name="Claros M.G."/>
            <person name="Gagnaire P.A."/>
            <person name="Manchado M."/>
        </authorList>
    </citation>
    <scope>NUCLEOTIDE SEQUENCE [LARGE SCALE GENOMIC DNA]</scope>
    <source>
        <strain evidence="4">Sse05_10M</strain>
    </source>
</reference>
<dbReference type="EMBL" id="JAGKHQ010000017">
    <property type="protein sequence ID" value="KAG7489236.1"/>
    <property type="molecule type" value="Genomic_DNA"/>
</dbReference>
<dbReference type="Pfam" id="PF17971">
    <property type="entry name" value="LIFR_D2"/>
    <property type="match status" value="1"/>
</dbReference>
<proteinExistence type="predicted"/>
<organism evidence="4 5">
    <name type="scientific">Solea senegalensis</name>
    <name type="common">Senegalese sole</name>
    <dbReference type="NCBI Taxonomy" id="28829"/>
    <lineage>
        <taxon>Eukaryota</taxon>
        <taxon>Metazoa</taxon>
        <taxon>Chordata</taxon>
        <taxon>Craniata</taxon>
        <taxon>Vertebrata</taxon>
        <taxon>Euteleostomi</taxon>
        <taxon>Actinopterygii</taxon>
        <taxon>Neopterygii</taxon>
        <taxon>Teleostei</taxon>
        <taxon>Neoteleostei</taxon>
        <taxon>Acanthomorphata</taxon>
        <taxon>Carangaria</taxon>
        <taxon>Pleuronectiformes</taxon>
        <taxon>Pleuronectoidei</taxon>
        <taxon>Soleidae</taxon>
        <taxon>Solea</taxon>
    </lineage>
</organism>
<dbReference type="PANTHER" id="PTHR46708">
    <property type="entry name" value="TENASCIN"/>
    <property type="match status" value="1"/>
</dbReference>
<keyword evidence="2" id="KW-0472">Membrane</keyword>